<comment type="caution">
    <text evidence="2">The sequence shown here is derived from an EMBL/GenBank/DDBJ whole genome shotgun (WGS) entry which is preliminary data.</text>
</comment>
<organism evidence="2 3">
    <name type="scientific">Rhizobium esperanzae</name>
    <dbReference type="NCBI Taxonomy" id="1967781"/>
    <lineage>
        <taxon>Bacteria</taxon>
        <taxon>Pseudomonadati</taxon>
        <taxon>Pseudomonadota</taxon>
        <taxon>Alphaproteobacteria</taxon>
        <taxon>Hyphomicrobiales</taxon>
        <taxon>Rhizobiaceae</taxon>
        <taxon>Rhizobium/Agrobacterium group</taxon>
        <taxon>Rhizobium</taxon>
    </lineage>
</organism>
<proteinExistence type="predicted"/>
<dbReference type="CDD" id="cd11743">
    <property type="entry name" value="Cthe_2751_like"/>
    <property type="match status" value="1"/>
</dbReference>
<dbReference type="EMBL" id="JACIFY010000002">
    <property type="protein sequence ID" value="MBB4234270.1"/>
    <property type="molecule type" value="Genomic_DNA"/>
</dbReference>
<dbReference type="InterPro" id="IPR031837">
    <property type="entry name" value="DUF5071"/>
</dbReference>
<name>A0A7W6W3P9_9HYPH</name>
<gene>
    <name evidence="2" type="ORF">GGD57_000819</name>
</gene>
<evidence type="ECO:0000313" key="3">
    <source>
        <dbReference type="Proteomes" id="UP000540909"/>
    </source>
</evidence>
<evidence type="ECO:0000313" key="2">
    <source>
        <dbReference type="EMBL" id="MBB4234270.1"/>
    </source>
</evidence>
<dbReference type="InterPro" id="IPR038692">
    <property type="entry name" value="Cthe_2751_sf"/>
</dbReference>
<dbReference type="Pfam" id="PF16804">
    <property type="entry name" value="DUF5071"/>
    <property type="match status" value="1"/>
</dbReference>
<protein>
    <recommendedName>
        <fullName evidence="1">DUF5071 domain-containing protein</fullName>
    </recommendedName>
</protein>
<sequence>MAVFDPRSLVPRDKHDIAALSGLESAGYPAIAPILDDLLAWTADGNWPIAPHLARFLVTLGIPIVDSVSRVLRGDDASRKYFCFELIVENLSIDVLEALGDDLIKLADQPSMTDLLEGVDELAREALLRLRYSA</sequence>
<feature type="domain" description="DUF5071" evidence="1">
    <location>
        <begin position="9"/>
        <end position="127"/>
    </location>
</feature>
<evidence type="ECO:0000259" key="1">
    <source>
        <dbReference type="Pfam" id="PF16804"/>
    </source>
</evidence>
<dbReference type="Gene3D" id="1.25.40.750">
    <property type="entry name" value="Domain of unknown function DUF5071"/>
    <property type="match status" value="1"/>
</dbReference>
<dbReference type="Proteomes" id="UP000540909">
    <property type="component" value="Unassembled WGS sequence"/>
</dbReference>
<accession>A0A7W6W3P9</accession>
<reference evidence="2 3" key="1">
    <citation type="submission" date="2020-08" db="EMBL/GenBank/DDBJ databases">
        <title>Genomic Encyclopedia of Type Strains, Phase IV (KMG-V): Genome sequencing to study the core and pangenomes of soil and plant-associated prokaryotes.</title>
        <authorList>
            <person name="Whitman W."/>
        </authorList>
    </citation>
    <scope>NUCLEOTIDE SEQUENCE [LARGE SCALE GENOMIC DNA]</scope>
    <source>
        <strain evidence="2 3">SEMIA 4089</strain>
    </source>
</reference>
<dbReference type="AlphaFoldDB" id="A0A7W6W3P9"/>